<name>A0ABS2R8P0_9BACI</name>
<dbReference type="InterPro" id="IPR008920">
    <property type="entry name" value="TF_FadR/GntR_C"/>
</dbReference>
<organism evidence="5 6">
    <name type="scientific">Siminovitchia thermophila</name>
    <dbReference type="NCBI Taxonomy" id="1245522"/>
    <lineage>
        <taxon>Bacteria</taxon>
        <taxon>Bacillati</taxon>
        <taxon>Bacillota</taxon>
        <taxon>Bacilli</taxon>
        <taxon>Bacillales</taxon>
        <taxon>Bacillaceae</taxon>
        <taxon>Siminovitchia</taxon>
    </lineage>
</organism>
<dbReference type="Pfam" id="PF07729">
    <property type="entry name" value="FCD"/>
    <property type="match status" value="1"/>
</dbReference>
<evidence type="ECO:0000259" key="4">
    <source>
        <dbReference type="PROSITE" id="PS50949"/>
    </source>
</evidence>
<keyword evidence="1" id="KW-0805">Transcription regulation</keyword>
<keyword evidence="3" id="KW-0804">Transcription</keyword>
<dbReference type="Proteomes" id="UP000823485">
    <property type="component" value="Unassembled WGS sequence"/>
</dbReference>
<evidence type="ECO:0000256" key="3">
    <source>
        <dbReference type="ARBA" id="ARBA00023163"/>
    </source>
</evidence>
<dbReference type="Gene3D" id="1.20.120.530">
    <property type="entry name" value="GntR ligand-binding domain-like"/>
    <property type="match status" value="1"/>
</dbReference>
<dbReference type="SUPFAM" id="SSF46785">
    <property type="entry name" value="Winged helix' DNA-binding domain"/>
    <property type="match status" value="1"/>
</dbReference>
<dbReference type="GO" id="GO:0003677">
    <property type="term" value="F:DNA binding"/>
    <property type="evidence" value="ECO:0007669"/>
    <property type="project" value="UniProtKB-KW"/>
</dbReference>
<dbReference type="InterPro" id="IPR011711">
    <property type="entry name" value="GntR_C"/>
</dbReference>
<evidence type="ECO:0000313" key="6">
    <source>
        <dbReference type="Proteomes" id="UP000823485"/>
    </source>
</evidence>
<dbReference type="PROSITE" id="PS50949">
    <property type="entry name" value="HTH_GNTR"/>
    <property type="match status" value="1"/>
</dbReference>
<comment type="caution">
    <text evidence="5">The sequence shown here is derived from an EMBL/GenBank/DDBJ whole genome shotgun (WGS) entry which is preliminary data.</text>
</comment>
<dbReference type="Gene3D" id="1.10.10.10">
    <property type="entry name" value="Winged helix-like DNA-binding domain superfamily/Winged helix DNA-binding domain"/>
    <property type="match status" value="1"/>
</dbReference>
<protein>
    <submittedName>
        <fullName evidence="5">DNA-binding GntR family transcriptional regulator</fullName>
    </submittedName>
</protein>
<gene>
    <name evidence="5" type="ORF">JOC94_002537</name>
</gene>
<reference evidence="5 6" key="1">
    <citation type="submission" date="2021-01" db="EMBL/GenBank/DDBJ databases">
        <title>Genomic Encyclopedia of Type Strains, Phase IV (KMG-IV): sequencing the most valuable type-strain genomes for metagenomic binning, comparative biology and taxonomic classification.</title>
        <authorList>
            <person name="Goeker M."/>
        </authorList>
    </citation>
    <scope>NUCLEOTIDE SEQUENCE [LARGE SCALE GENOMIC DNA]</scope>
    <source>
        <strain evidence="5 6">DSM 105453</strain>
    </source>
</reference>
<dbReference type="SUPFAM" id="SSF48008">
    <property type="entry name" value="GntR ligand-binding domain-like"/>
    <property type="match status" value="1"/>
</dbReference>
<feature type="domain" description="HTH gntR-type" evidence="4">
    <location>
        <begin position="4"/>
        <end position="71"/>
    </location>
</feature>
<keyword evidence="2 5" id="KW-0238">DNA-binding</keyword>
<dbReference type="PANTHER" id="PTHR43537:SF24">
    <property type="entry name" value="GLUCONATE OPERON TRANSCRIPTIONAL REPRESSOR"/>
    <property type="match status" value="1"/>
</dbReference>
<evidence type="ECO:0000256" key="2">
    <source>
        <dbReference type="ARBA" id="ARBA00023125"/>
    </source>
</evidence>
<evidence type="ECO:0000256" key="1">
    <source>
        <dbReference type="ARBA" id="ARBA00023015"/>
    </source>
</evidence>
<dbReference type="InterPro" id="IPR036388">
    <property type="entry name" value="WH-like_DNA-bd_sf"/>
</dbReference>
<dbReference type="Pfam" id="PF00392">
    <property type="entry name" value="GntR"/>
    <property type="match status" value="1"/>
</dbReference>
<dbReference type="CDD" id="cd07377">
    <property type="entry name" value="WHTH_GntR"/>
    <property type="match status" value="1"/>
</dbReference>
<dbReference type="EMBL" id="JAFBFH010000015">
    <property type="protein sequence ID" value="MBM7715549.1"/>
    <property type="molecule type" value="Genomic_DNA"/>
</dbReference>
<proteinExistence type="predicted"/>
<dbReference type="InterPro" id="IPR036390">
    <property type="entry name" value="WH_DNA-bd_sf"/>
</dbReference>
<evidence type="ECO:0000313" key="5">
    <source>
        <dbReference type="EMBL" id="MBM7715549.1"/>
    </source>
</evidence>
<dbReference type="InterPro" id="IPR000524">
    <property type="entry name" value="Tscrpt_reg_HTH_GntR"/>
</dbReference>
<dbReference type="SMART" id="SM00345">
    <property type="entry name" value="HTH_GNTR"/>
    <property type="match status" value="1"/>
</dbReference>
<keyword evidence="6" id="KW-1185">Reference proteome</keyword>
<dbReference type="PANTHER" id="PTHR43537">
    <property type="entry name" value="TRANSCRIPTIONAL REGULATOR, GNTR FAMILY"/>
    <property type="match status" value="1"/>
</dbReference>
<accession>A0ABS2R8P0</accession>
<sequence length="223" mass="25948">MKKENKQQRAYRIIKARIVEKVYAPGQRIVIDQLSRELATSSIPIREAIRQLEAEGLIEYKHNVGPVVAPINESEYYDNLKILGVLEGYAAALSAPYISAAKIMKLKELNERMKEALEYFDIHLFAKLNAEFHQLITRECQSKILYDTIAGIWKKLDSIRGIGSTLYSVRVKESIEEHERIIFLLEKKSDLKELEMFVREHKFKTADDFERRRSLRMESTGEN</sequence>